<dbReference type="STRING" id="10195.A0A3M7SE65"/>
<comment type="caution">
    <text evidence="3">The sequence shown here is derived from an EMBL/GenBank/DDBJ whole genome shotgun (WGS) entry which is preliminary data.</text>
</comment>
<dbReference type="Proteomes" id="UP000276133">
    <property type="component" value="Unassembled WGS sequence"/>
</dbReference>
<feature type="region of interest" description="Disordered" evidence="1">
    <location>
        <begin position="160"/>
        <end position="186"/>
    </location>
</feature>
<dbReference type="InterPro" id="IPR035897">
    <property type="entry name" value="Toll_tir_struct_dom_sf"/>
</dbReference>
<evidence type="ECO:0000313" key="3">
    <source>
        <dbReference type="EMBL" id="RNA33955.1"/>
    </source>
</evidence>
<keyword evidence="4" id="KW-1185">Reference proteome</keyword>
<dbReference type="Gene3D" id="3.40.50.10140">
    <property type="entry name" value="Toll/interleukin-1 receptor homology (TIR) domain"/>
    <property type="match status" value="1"/>
</dbReference>
<dbReference type="GO" id="GO:0007165">
    <property type="term" value="P:signal transduction"/>
    <property type="evidence" value="ECO:0007669"/>
    <property type="project" value="InterPro"/>
</dbReference>
<feature type="compositionally biased region" description="Basic and acidic residues" evidence="1">
    <location>
        <begin position="162"/>
        <end position="182"/>
    </location>
</feature>
<proteinExistence type="predicted"/>
<dbReference type="OrthoDB" id="6078042at2759"/>
<name>A0A3M7SE65_BRAPC</name>
<dbReference type="PROSITE" id="PS50104">
    <property type="entry name" value="TIR"/>
    <property type="match status" value="1"/>
</dbReference>
<accession>A0A3M7SE65</accession>
<evidence type="ECO:0000259" key="2">
    <source>
        <dbReference type="PROSITE" id="PS50104"/>
    </source>
</evidence>
<evidence type="ECO:0000256" key="1">
    <source>
        <dbReference type="SAM" id="MobiDB-lite"/>
    </source>
</evidence>
<protein>
    <recommendedName>
        <fullName evidence="2">TIR domain-containing protein</fullName>
    </recommendedName>
</protein>
<dbReference type="AlphaFoldDB" id="A0A3M7SE65"/>
<gene>
    <name evidence="3" type="ORF">BpHYR1_035138</name>
</gene>
<dbReference type="SMART" id="SM00255">
    <property type="entry name" value="TIR"/>
    <property type="match status" value="1"/>
</dbReference>
<feature type="domain" description="TIR" evidence="2">
    <location>
        <begin position="2"/>
        <end position="136"/>
    </location>
</feature>
<dbReference type="PANTHER" id="PTHR47508">
    <property type="entry name" value="SAM DOMAIN-CONTAINING PROTEIN-RELATED"/>
    <property type="match status" value="1"/>
</dbReference>
<dbReference type="InterPro" id="IPR000157">
    <property type="entry name" value="TIR_dom"/>
</dbReference>
<reference evidence="3 4" key="1">
    <citation type="journal article" date="2018" name="Sci. Rep.">
        <title>Genomic signatures of local adaptation to the degree of environmental predictability in rotifers.</title>
        <authorList>
            <person name="Franch-Gras L."/>
            <person name="Hahn C."/>
            <person name="Garcia-Roger E.M."/>
            <person name="Carmona M.J."/>
            <person name="Serra M."/>
            <person name="Gomez A."/>
        </authorList>
    </citation>
    <scope>NUCLEOTIDE SEQUENCE [LARGE SCALE GENOMIC DNA]</scope>
    <source>
        <strain evidence="3">HYR1</strain>
    </source>
</reference>
<dbReference type="PANTHER" id="PTHR47508:SF1">
    <property type="entry name" value="NON-SPECIFIC SERINE_THREONINE PROTEIN KINASE"/>
    <property type="match status" value="1"/>
</dbReference>
<evidence type="ECO:0000313" key="4">
    <source>
        <dbReference type="Proteomes" id="UP000276133"/>
    </source>
</evidence>
<sequence>MSKFDIFLSYQWEIQDKVKELCRQLTLSGLKVWMDIYQLAGGNLHTEIVNGISNSKIFVCCITKKYSESKNCENELCFAYDSNQKIIAIMFEKVTLGDLMGVGLMLARLLRINAFDDERFPFNAESERFLELLTALTPDKPISTKSSSIKFLKNASISKQNSEQKKDDEKVNGLENTEKNQKNPEQLSDLSSLYQSVYHQNSVFFPNVQQSTSFYSNYGSNFNPAYQQQFSPGQSETILASIKDKFKSLTSKNSTGTSPQVNNSSELYPYYNYNPYQYPRTNF</sequence>
<organism evidence="3 4">
    <name type="scientific">Brachionus plicatilis</name>
    <name type="common">Marine rotifer</name>
    <name type="synonym">Brachionus muelleri</name>
    <dbReference type="NCBI Taxonomy" id="10195"/>
    <lineage>
        <taxon>Eukaryota</taxon>
        <taxon>Metazoa</taxon>
        <taxon>Spiralia</taxon>
        <taxon>Gnathifera</taxon>
        <taxon>Rotifera</taxon>
        <taxon>Eurotatoria</taxon>
        <taxon>Monogononta</taxon>
        <taxon>Pseudotrocha</taxon>
        <taxon>Ploima</taxon>
        <taxon>Brachionidae</taxon>
        <taxon>Brachionus</taxon>
    </lineage>
</organism>
<dbReference type="SUPFAM" id="SSF52200">
    <property type="entry name" value="Toll/Interleukin receptor TIR domain"/>
    <property type="match status" value="1"/>
</dbReference>
<dbReference type="EMBL" id="REGN01001547">
    <property type="protein sequence ID" value="RNA33955.1"/>
    <property type="molecule type" value="Genomic_DNA"/>
</dbReference>
<dbReference type="Pfam" id="PF13676">
    <property type="entry name" value="TIR_2"/>
    <property type="match status" value="1"/>
</dbReference>